<organism evidence="1 2">
    <name type="scientific">Recurvomyces mirabilis</name>
    <dbReference type="NCBI Taxonomy" id="574656"/>
    <lineage>
        <taxon>Eukaryota</taxon>
        <taxon>Fungi</taxon>
        <taxon>Dikarya</taxon>
        <taxon>Ascomycota</taxon>
        <taxon>Pezizomycotina</taxon>
        <taxon>Dothideomycetes</taxon>
        <taxon>Dothideomycetidae</taxon>
        <taxon>Mycosphaerellales</taxon>
        <taxon>Teratosphaeriaceae</taxon>
        <taxon>Recurvomyces</taxon>
    </lineage>
</organism>
<dbReference type="Proteomes" id="UP001274830">
    <property type="component" value="Unassembled WGS sequence"/>
</dbReference>
<evidence type="ECO:0000313" key="1">
    <source>
        <dbReference type="EMBL" id="KAK3676770.1"/>
    </source>
</evidence>
<keyword evidence="2" id="KW-1185">Reference proteome</keyword>
<proteinExistence type="predicted"/>
<comment type="caution">
    <text evidence="1">The sequence shown here is derived from an EMBL/GenBank/DDBJ whole genome shotgun (WGS) entry which is preliminary data.</text>
</comment>
<accession>A0AAE0WS36</accession>
<dbReference type="EMBL" id="JAUTXT010000009">
    <property type="protein sequence ID" value="KAK3676770.1"/>
    <property type="molecule type" value="Genomic_DNA"/>
</dbReference>
<sequence length="182" mass="19185">MAPTTNPSPAQLSQMLGGGPTCIVIIHPPAWTGEEPAYVVSATTPLQLSTNAWQPLPLVSSLGIDLLYAKPDQSQHPLFTVGSDANTALAAFTMDCDPASASFGKSRRTATGGVAFKFADNDKKLSKALAGPDGVTATADEYGKLGPQAFKVVFERYRAEQVKRDPGMGWEDFECPVTVAGP</sequence>
<gene>
    <name evidence="1" type="ORF">LTR78_003547</name>
</gene>
<dbReference type="AlphaFoldDB" id="A0AAE0WS36"/>
<protein>
    <submittedName>
        <fullName evidence="1">Uncharacterized protein</fullName>
    </submittedName>
</protein>
<evidence type="ECO:0000313" key="2">
    <source>
        <dbReference type="Proteomes" id="UP001274830"/>
    </source>
</evidence>
<reference evidence="1" key="1">
    <citation type="submission" date="2023-07" db="EMBL/GenBank/DDBJ databases">
        <title>Black Yeasts Isolated from many extreme environments.</title>
        <authorList>
            <person name="Coleine C."/>
            <person name="Stajich J.E."/>
            <person name="Selbmann L."/>
        </authorList>
    </citation>
    <scope>NUCLEOTIDE SEQUENCE</scope>
    <source>
        <strain evidence="1">CCFEE 5485</strain>
    </source>
</reference>
<name>A0AAE0WS36_9PEZI</name>